<evidence type="ECO:0000313" key="4">
    <source>
        <dbReference type="Proteomes" id="UP000194154"/>
    </source>
</evidence>
<dbReference type="InterPro" id="IPR017926">
    <property type="entry name" value="GATASE"/>
</dbReference>
<dbReference type="EC" id="2.6.1.85" evidence="3"/>
<dbReference type="PRINTS" id="PR00099">
    <property type="entry name" value="CPSGATASE"/>
</dbReference>
<keyword evidence="3" id="KW-0032">Aminotransferase</keyword>
<evidence type="ECO:0000259" key="2">
    <source>
        <dbReference type="Pfam" id="PF00117"/>
    </source>
</evidence>
<dbReference type="AlphaFoldDB" id="A0A1W7AB38"/>
<dbReference type="FunFam" id="3.40.50.880:FF:000003">
    <property type="entry name" value="Anthranilate synthase component II"/>
    <property type="match status" value="1"/>
</dbReference>
<dbReference type="PROSITE" id="PS51273">
    <property type="entry name" value="GATASE_TYPE_1"/>
    <property type="match status" value="1"/>
</dbReference>
<evidence type="ECO:0000256" key="1">
    <source>
        <dbReference type="ARBA" id="ARBA00022962"/>
    </source>
</evidence>
<name>A0A1W7AB38_9STAP</name>
<dbReference type="GO" id="GO:0046820">
    <property type="term" value="F:4-amino-4-deoxychorismate synthase activity"/>
    <property type="evidence" value="ECO:0007669"/>
    <property type="project" value="UniProtKB-EC"/>
</dbReference>
<gene>
    <name evidence="3" type="primary">pabA</name>
    <name evidence="3" type="ORF">MCCS_06700</name>
</gene>
<dbReference type="EMBL" id="CP021059">
    <property type="protein sequence ID" value="ARQ06320.1"/>
    <property type="molecule type" value="Genomic_DNA"/>
</dbReference>
<reference evidence="3 4" key="1">
    <citation type="journal article" date="2017" name="Int. J. Syst. Evol. Microbiol.">
        <title>Macrococcus canis sp. nov., a skin bacterium associated with infections in dogs.</title>
        <authorList>
            <person name="Gobeli Brawand S."/>
            <person name="Cotting K."/>
            <person name="Gomez-Sanz E."/>
            <person name="Collaud A."/>
            <person name="Thomann A."/>
            <person name="Brodard I."/>
            <person name="Rodriguez-Campos S."/>
            <person name="Strauss C."/>
            <person name="Perreten V."/>
        </authorList>
    </citation>
    <scope>NUCLEOTIDE SEQUENCE [LARGE SCALE GENOMIC DNA]</scope>
    <source>
        <strain evidence="3 4">KM45013</strain>
    </source>
</reference>
<dbReference type="Proteomes" id="UP000194154">
    <property type="component" value="Chromosome"/>
</dbReference>
<feature type="domain" description="Glutamine amidotransferase" evidence="2">
    <location>
        <begin position="3"/>
        <end position="182"/>
    </location>
</feature>
<dbReference type="KEGG" id="mcak:MCCS_06700"/>
<dbReference type="Pfam" id="PF00117">
    <property type="entry name" value="GATase"/>
    <property type="match status" value="1"/>
</dbReference>
<keyword evidence="3" id="KW-0808">Transferase</keyword>
<dbReference type="GO" id="GO:0000162">
    <property type="term" value="P:L-tryptophan biosynthetic process"/>
    <property type="evidence" value="ECO:0007669"/>
    <property type="project" value="TreeGrafter"/>
</dbReference>
<dbReference type="GO" id="GO:0005829">
    <property type="term" value="C:cytosol"/>
    <property type="evidence" value="ECO:0007669"/>
    <property type="project" value="TreeGrafter"/>
</dbReference>
<dbReference type="PRINTS" id="PR00097">
    <property type="entry name" value="ANTSNTHASEII"/>
</dbReference>
<proteinExistence type="predicted"/>
<dbReference type="OrthoDB" id="9804328at2"/>
<dbReference type="STRING" id="1855823.MCCS_06700"/>
<accession>A0A1W7AB38</accession>
<keyword evidence="1" id="KW-0315">Glutamine amidotransferase</keyword>
<dbReference type="PANTHER" id="PTHR43418:SF4">
    <property type="entry name" value="MULTIFUNCTIONAL TRYPTOPHAN BIOSYNTHESIS PROTEIN"/>
    <property type="match status" value="1"/>
</dbReference>
<dbReference type="NCBIfam" id="TIGR00566">
    <property type="entry name" value="trpG_papA"/>
    <property type="match status" value="1"/>
</dbReference>
<organism evidence="3 4">
    <name type="scientific">Macrococcoides canis</name>
    <dbReference type="NCBI Taxonomy" id="1855823"/>
    <lineage>
        <taxon>Bacteria</taxon>
        <taxon>Bacillati</taxon>
        <taxon>Bacillota</taxon>
        <taxon>Bacilli</taxon>
        <taxon>Bacillales</taxon>
        <taxon>Staphylococcaceae</taxon>
        <taxon>Macrococcoides</taxon>
    </lineage>
</organism>
<dbReference type="GO" id="GO:0004049">
    <property type="term" value="F:anthranilate synthase activity"/>
    <property type="evidence" value="ECO:0007669"/>
    <property type="project" value="TreeGrafter"/>
</dbReference>
<dbReference type="PRINTS" id="PR00096">
    <property type="entry name" value="GATASE"/>
</dbReference>
<dbReference type="PANTHER" id="PTHR43418">
    <property type="entry name" value="MULTIFUNCTIONAL TRYPTOPHAN BIOSYNTHESIS PROTEIN-RELATED"/>
    <property type="match status" value="1"/>
</dbReference>
<dbReference type="CDD" id="cd01743">
    <property type="entry name" value="GATase1_Anthranilate_Synthase"/>
    <property type="match status" value="1"/>
</dbReference>
<evidence type="ECO:0000313" key="3">
    <source>
        <dbReference type="EMBL" id="ARQ06320.1"/>
    </source>
</evidence>
<dbReference type="SUPFAM" id="SSF52317">
    <property type="entry name" value="Class I glutamine amidotransferase-like"/>
    <property type="match status" value="1"/>
</dbReference>
<dbReference type="InterPro" id="IPR029062">
    <property type="entry name" value="Class_I_gatase-like"/>
</dbReference>
<protein>
    <submittedName>
        <fullName evidence="3">Aminodeoxychorismate/anthranilate synthase component 2</fullName>
        <ecNumber evidence="3">2.6.1.85</ecNumber>
    </submittedName>
</protein>
<dbReference type="InterPro" id="IPR006221">
    <property type="entry name" value="TrpG/PapA_dom"/>
</dbReference>
<dbReference type="InterPro" id="IPR050472">
    <property type="entry name" value="Anth_synth/Amidotransfase"/>
</dbReference>
<dbReference type="Gene3D" id="3.40.50.880">
    <property type="match status" value="1"/>
</dbReference>
<dbReference type="GeneID" id="35294807"/>
<sequence>MILMIDHDDSFTYNIVHYLEAMDEVVQVVRAKDISIDTISQLAPDFIMLSPGPGHPADATLAHEVIDVFGSHIPILGICLGFQVIVQHFGHPIMQLSPVHGHMQFVTHNGTGLYSNIENPAQVARYHSLGTTASIQAPLMLTGNTENIVMSVQHETWPLYGVQFHPESVLTKSGYQMLQNFLSLGREFHARCH</sequence>
<dbReference type="RefSeq" id="WP_086041996.1">
    <property type="nucleotide sequence ID" value="NZ_CBCRZA010000001.1"/>
</dbReference>
<keyword evidence="4" id="KW-1185">Reference proteome</keyword>